<dbReference type="Proteomes" id="UP000198263">
    <property type="component" value="Unassembled WGS sequence"/>
</dbReference>
<reference evidence="1 2" key="1">
    <citation type="submission" date="2016-01" db="EMBL/GenBank/DDBJ databases">
        <authorList>
            <person name="Peeters C."/>
        </authorList>
    </citation>
    <scope>NUCLEOTIDE SEQUENCE [LARGE SCALE GENOMIC DNA]</scope>
    <source>
        <strain evidence="1">LMG 29315</strain>
    </source>
</reference>
<evidence type="ECO:0000313" key="2">
    <source>
        <dbReference type="Proteomes" id="UP000198263"/>
    </source>
</evidence>
<dbReference type="AlphaFoldDB" id="A0A658R423"/>
<sequence length="31" mass="3445">MNTTGTITMSMRELDRLKVIQAVAGRRLKPG</sequence>
<comment type="caution">
    <text evidence="1">The sequence shown here is derived from an EMBL/GenBank/DDBJ whole genome shotgun (WGS) entry which is preliminary data.</text>
</comment>
<accession>A0A658R423</accession>
<protein>
    <submittedName>
        <fullName evidence="1">Uncharacterized protein</fullName>
    </submittedName>
</protein>
<organism evidence="1 2">
    <name type="scientific">Caballeronia concitans</name>
    <dbReference type="NCBI Taxonomy" id="1777133"/>
    <lineage>
        <taxon>Bacteria</taxon>
        <taxon>Pseudomonadati</taxon>
        <taxon>Pseudomonadota</taxon>
        <taxon>Betaproteobacteria</taxon>
        <taxon>Burkholderiales</taxon>
        <taxon>Burkholderiaceae</taxon>
        <taxon>Caballeronia</taxon>
    </lineage>
</organism>
<name>A0A658R423_9BURK</name>
<dbReference type="EMBL" id="FCNV02000014">
    <property type="protein sequence ID" value="SAL46296.1"/>
    <property type="molecule type" value="Genomic_DNA"/>
</dbReference>
<proteinExistence type="predicted"/>
<keyword evidence="2" id="KW-1185">Reference proteome</keyword>
<evidence type="ECO:0000313" key="1">
    <source>
        <dbReference type="EMBL" id="SAL46296.1"/>
    </source>
</evidence>
<gene>
    <name evidence="1" type="ORF">AWB72_04832</name>
</gene>